<protein>
    <submittedName>
        <fullName evidence="3">Protein FAM122A</fullName>
    </submittedName>
</protein>
<dbReference type="OrthoDB" id="10036177at2759"/>
<comment type="similarity">
    <text evidence="1">Belongs to the FAM122 family.</text>
</comment>
<name>E2ARI1_CAMFO</name>
<dbReference type="Proteomes" id="UP000000311">
    <property type="component" value="Unassembled WGS sequence"/>
</dbReference>
<dbReference type="InParanoid" id="E2ARI1"/>
<feature type="region of interest" description="Disordered" evidence="2">
    <location>
        <begin position="88"/>
        <end position="111"/>
    </location>
</feature>
<proteinExistence type="inferred from homology"/>
<dbReference type="InterPro" id="IPR026716">
    <property type="entry name" value="PBIR1/2/3"/>
</dbReference>
<dbReference type="EMBL" id="GL442063">
    <property type="protein sequence ID" value="EFN63990.1"/>
    <property type="molecule type" value="Genomic_DNA"/>
</dbReference>
<evidence type="ECO:0000256" key="2">
    <source>
        <dbReference type="SAM" id="MobiDB-lite"/>
    </source>
</evidence>
<feature type="compositionally biased region" description="Low complexity" evidence="2">
    <location>
        <begin position="190"/>
        <end position="200"/>
    </location>
</feature>
<evidence type="ECO:0000313" key="4">
    <source>
        <dbReference type="Proteomes" id="UP000000311"/>
    </source>
</evidence>
<organism evidence="4">
    <name type="scientific">Camponotus floridanus</name>
    <name type="common">Florida carpenter ant</name>
    <dbReference type="NCBI Taxonomy" id="104421"/>
    <lineage>
        <taxon>Eukaryota</taxon>
        <taxon>Metazoa</taxon>
        <taxon>Ecdysozoa</taxon>
        <taxon>Arthropoda</taxon>
        <taxon>Hexapoda</taxon>
        <taxon>Insecta</taxon>
        <taxon>Pterygota</taxon>
        <taxon>Neoptera</taxon>
        <taxon>Endopterygota</taxon>
        <taxon>Hymenoptera</taxon>
        <taxon>Apocrita</taxon>
        <taxon>Aculeata</taxon>
        <taxon>Formicoidea</taxon>
        <taxon>Formicidae</taxon>
        <taxon>Formicinae</taxon>
        <taxon>Camponotus</taxon>
    </lineage>
</organism>
<dbReference type="OMA" id="MDVDCPI"/>
<dbReference type="PANTHER" id="PTHR22227">
    <property type="entry name" value="FAMILY WITH SEQUENCE SIMILARITY 122B ISOFORM X1"/>
    <property type="match status" value="1"/>
</dbReference>
<accession>E2ARI1</accession>
<gene>
    <name evidence="3" type="ORF">EAG_09603</name>
</gene>
<dbReference type="PANTHER" id="PTHR22227:SF6">
    <property type="entry name" value="FAMILY WITH SEQUENCE SIMILARITY 122B ISOFORM X1"/>
    <property type="match status" value="1"/>
</dbReference>
<feature type="compositionally biased region" description="Low complexity" evidence="2">
    <location>
        <begin position="24"/>
        <end position="34"/>
    </location>
</feature>
<feature type="compositionally biased region" description="Low complexity" evidence="2">
    <location>
        <begin position="212"/>
        <end position="228"/>
    </location>
</feature>
<feature type="region of interest" description="Disordered" evidence="2">
    <location>
        <begin position="24"/>
        <end position="46"/>
    </location>
</feature>
<feature type="compositionally biased region" description="Basic and acidic residues" evidence="2">
    <location>
        <begin position="230"/>
        <end position="245"/>
    </location>
</feature>
<evidence type="ECO:0000313" key="3">
    <source>
        <dbReference type="EMBL" id="EFN63990.1"/>
    </source>
</evidence>
<keyword evidence="4" id="KW-1185">Reference proteome</keyword>
<dbReference type="GO" id="GO:0004865">
    <property type="term" value="F:protein serine/threonine phosphatase inhibitor activity"/>
    <property type="evidence" value="ECO:0007669"/>
    <property type="project" value="InterPro"/>
</dbReference>
<evidence type="ECO:0000256" key="1">
    <source>
        <dbReference type="ARBA" id="ARBA00006725"/>
    </source>
</evidence>
<reference evidence="3 4" key="1">
    <citation type="journal article" date="2010" name="Science">
        <title>Genomic comparison of the ants Camponotus floridanus and Harpegnathos saltator.</title>
        <authorList>
            <person name="Bonasio R."/>
            <person name="Zhang G."/>
            <person name="Ye C."/>
            <person name="Mutti N.S."/>
            <person name="Fang X."/>
            <person name="Qin N."/>
            <person name="Donahue G."/>
            <person name="Yang P."/>
            <person name="Li Q."/>
            <person name="Li C."/>
            <person name="Zhang P."/>
            <person name="Huang Z."/>
            <person name="Berger S.L."/>
            <person name="Reinberg D."/>
            <person name="Wang J."/>
            <person name="Liebig J."/>
        </authorList>
    </citation>
    <scope>NUCLEOTIDE SEQUENCE [LARGE SCALE GENOMIC DNA]</scope>
    <source>
        <strain evidence="4">C129</strain>
    </source>
</reference>
<feature type="region of interest" description="Disordered" evidence="2">
    <location>
        <begin position="173"/>
        <end position="245"/>
    </location>
</feature>
<sequence>MSVTTPSTSSSRDAVSTYNIFSNSTRSRRFSTSSPGNVPRLTPRVSQLRQEECVDVAGREAAHEKEIHSAMQISQSWEDLTLEAEGLSFKDSEPSTQQLNKMERPKRSLDPLSLNLSIGSSQRSLSPIAIRPSCLGPVKRKFELDETGMDHNLQPPAKRTSGLLTSVTSRLDAMSSPLPGTISSVGTPESLSSADSPSFSFRPVDSPSPVRAAPNSDSDSLSDASNQSKPTDHIHVEQINQDNHR</sequence>
<dbReference type="AlphaFoldDB" id="E2ARI1"/>